<evidence type="ECO:0000256" key="1">
    <source>
        <dbReference type="SAM" id="MobiDB-lite"/>
    </source>
</evidence>
<sequence length="129" mass="13649">MLRDSARRAPGPASRPRRRRLEGLQEFRPTEDGLNGPSRRAAGAVAAHPGAMASVKPVVVYPPSADGGRRVRVDDQFLGIAYGPLDIAEFLRRAGIEDADEAYVAATGLIEWRGGGPGAWTADPDGDSA</sequence>
<evidence type="ECO:0000313" key="3">
    <source>
        <dbReference type="Proteomes" id="UP000516373"/>
    </source>
</evidence>
<feature type="region of interest" description="Disordered" evidence="1">
    <location>
        <begin position="1"/>
        <end position="41"/>
    </location>
</feature>
<dbReference type="KEGG" id="stui:GCM10017668_06470"/>
<dbReference type="AlphaFoldDB" id="A0A7G1NB65"/>
<name>A0A7G1NB65_9ACTN</name>
<organism evidence="2 3">
    <name type="scientific">Streptomyces tuirus</name>
    <dbReference type="NCBI Taxonomy" id="68278"/>
    <lineage>
        <taxon>Bacteria</taxon>
        <taxon>Bacillati</taxon>
        <taxon>Actinomycetota</taxon>
        <taxon>Actinomycetes</taxon>
        <taxon>Kitasatosporales</taxon>
        <taxon>Streptomycetaceae</taxon>
        <taxon>Streptomyces</taxon>
    </lineage>
</organism>
<accession>A0A7G1NB65</accession>
<proteinExistence type="predicted"/>
<feature type="compositionally biased region" description="Basic and acidic residues" evidence="1">
    <location>
        <begin position="21"/>
        <end position="31"/>
    </location>
</feature>
<dbReference type="Proteomes" id="UP000516373">
    <property type="component" value="Chromosome"/>
</dbReference>
<protein>
    <submittedName>
        <fullName evidence="2">Uncharacterized protein</fullName>
    </submittedName>
</protein>
<gene>
    <name evidence="2" type="ORF">GCM10017668_06470</name>
</gene>
<evidence type="ECO:0000313" key="2">
    <source>
        <dbReference type="EMBL" id="BCL18804.1"/>
    </source>
</evidence>
<reference evidence="2 3" key="1">
    <citation type="journal article" date="2014" name="Int. J. Syst. Evol. Microbiol.">
        <title>Complete genome sequence of Corynebacterium casei LMG S-19264T (=DSM 44701T), isolated from a smear-ripened cheese.</title>
        <authorList>
            <consortium name="US DOE Joint Genome Institute (JGI-PGF)"/>
            <person name="Walter F."/>
            <person name="Albersmeier A."/>
            <person name="Kalinowski J."/>
            <person name="Ruckert C."/>
        </authorList>
    </citation>
    <scope>NUCLEOTIDE SEQUENCE [LARGE SCALE GENOMIC DNA]</scope>
    <source>
        <strain evidence="2 3">JCM 4255</strain>
    </source>
</reference>
<dbReference type="EMBL" id="AP023439">
    <property type="protein sequence ID" value="BCL18804.1"/>
    <property type="molecule type" value="Genomic_DNA"/>
</dbReference>